<dbReference type="Proteomes" id="UP000002964">
    <property type="component" value="Unassembled WGS sequence"/>
</dbReference>
<sequence>MSYKRRNKIDLFSLLLVAVAMGLSLTVAYQFHLFYGNGALPVASELAVGPAKDG</sequence>
<evidence type="ECO:0000313" key="1">
    <source>
        <dbReference type="EMBL" id="EIC20875.1"/>
    </source>
</evidence>
<evidence type="ECO:0000313" key="2">
    <source>
        <dbReference type="Proteomes" id="UP000002964"/>
    </source>
</evidence>
<dbReference type="eggNOG" id="ENOG5033NBP">
    <property type="taxonomic scope" value="Bacteria"/>
</dbReference>
<name>H8Z776_9GAMM</name>
<dbReference type="RefSeq" id="WP_009151278.1">
    <property type="nucleotide sequence ID" value="NZ_CP121471.1"/>
</dbReference>
<organism evidence="1 2">
    <name type="scientific">Thiorhodovibrio frisius</name>
    <dbReference type="NCBI Taxonomy" id="631362"/>
    <lineage>
        <taxon>Bacteria</taxon>
        <taxon>Pseudomonadati</taxon>
        <taxon>Pseudomonadota</taxon>
        <taxon>Gammaproteobacteria</taxon>
        <taxon>Chromatiales</taxon>
        <taxon>Chromatiaceae</taxon>
        <taxon>Thiorhodovibrio</taxon>
    </lineage>
</organism>
<dbReference type="HOGENOM" id="CLU_3049008_0_0_6"/>
<accession>H8Z776</accession>
<reference evidence="2" key="1">
    <citation type="submission" date="2011-06" db="EMBL/GenBank/DDBJ databases">
        <authorList>
            <consortium name="US DOE Joint Genome Institute (JGI-PGF)"/>
            <person name="Lucas S."/>
            <person name="Han J."/>
            <person name="Lapidus A."/>
            <person name="Cheng J.-F."/>
            <person name="Goodwin L."/>
            <person name="Pitluck S."/>
            <person name="Peters L."/>
            <person name="Land M.L."/>
            <person name="Hauser L."/>
            <person name="Vogl K."/>
            <person name="Liu Z."/>
            <person name="Overmann J."/>
            <person name="Frigaard N.-U."/>
            <person name="Bryant D.A."/>
            <person name="Woyke T.J."/>
        </authorList>
    </citation>
    <scope>NUCLEOTIDE SEQUENCE [LARGE SCALE GENOMIC DNA]</scope>
    <source>
        <strain evidence="2">970</strain>
    </source>
</reference>
<keyword evidence="2" id="KW-1185">Reference proteome</keyword>
<dbReference type="STRING" id="631362.Thi970DRAFT_04544"/>
<reference evidence="1 2" key="2">
    <citation type="submission" date="2011-11" db="EMBL/GenBank/DDBJ databases">
        <authorList>
            <consortium name="US DOE Joint Genome Institute"/>
            <person name="Lucas S."/>
            <person name="Han J."/>
            <person name="Lapidus A."/>
            <person name="Cheng J.-F."/>
            <person name="Goodwin L."/>
            <person name="Pitluck S."/>
            <person name="Peters L."/>
            <person name="Ovchinnikova G."/>
            <person name="Zhang X."/>
            <person name="Detter J.C."/>
            <person name="Han C."/>
            <person name="Tapia R."/>
            <person name="Land M."/>
            <person name="Hauser L."/>
            <person name="Kyrpides N."/>
            <person name="Ivanova N."/>
            <person name="Pagani I."/>
            <person name="Vogl K."/>
            <person name="Liu Z."/>
            <person name="Overmann J."/>
            <person name="Frigaard N.-U."/>
            <person name="Bryant D."/>
            <person name="Woyke T."/>
        </authorList>
    </citation>
    <scope>NUCLEOTIDE SEQUENCE [LARGE SCALE GENOMIC DNA]</scope>
    <source>
        <strain evidence="1 2">970</strain>
    </source>
</reference>
<protein>
    <submittedName>
        <fullName evidence="1">Uncharacterized protein</fullName>
    </submittedName>
</protein>
<dbReference type="AlphaFoldDB" id="H8Z776"/>
<dbReference type="EMBL" id="JH603170">
    <property type="protein sequence ID" value="EIC20875.1"/>
    <property type="molecule type" value="Genomic_DNA"/>
</dbReference>
<gene>
    <name evidence="1" type="ORF">Thi970DRAFT_04544</name>
</gene>
<proteinExistence type="predicted"/>